<evidence type="ECO:0000313" key="2">
    <source>
        <dbReference type="EMBL" id="KAL1303443.1"/>
    </source>
</evidence>
<gene>
    <name evidence="2" type="ORF">AAFC00_006832</name>
</gene>
<dbReference type="EMBL" id="JBFMKM010000010">
    <property type="protein sequence ID" value="KAL1303443.1"/>
    <property type="molecule type" value="Genomic_DNA"/>
</dbReference>
<keyword evidence="1" id="KW-0472">Membrane</keyword>
<dbReference type="GeneID" id="95980531"/>
<name>A0ABR3PBY0_9PEZI</name>
<proteinExistence type="predicted"/>
<keyword evidence="1" id="KW-0812">Transmembrane</keyword>
<protein>
    <submittedName>
        <fullName evidence="2">Uncharacterized protein</fullName>
    </submittedName>
</protein>
<dbReference type="RefSeq" id="XP_069199718.1">
    <property type="nucleotide sequence ID" value="XM_069348496.1"/>
</dbReference>
<keyword evidence="1" id="KW-1133">Transmembrane helix</keyword>
<sequence>MALSHYITPKNTTIFSVAALTSFIGVRYRARLNDRREPVRGNYYVSTARSGGGI</sequence>
<dbReference type="Proteomes" id="UP001562354">
    <property type="component" value="Unassembled WGS sequence"/>
</dbReference>
<evidence type="ECO:0000313" key="3">
    <source>
        <dbReference type="Proteomes" id="UP001562354"/>
    </source>
</evidence>
<evidence type="ECO:0000256" key="1">
    <source>
        <dbReference type="SAM" id="Phobius"/>
    </source>
</evidence>
<accession>A0ABR3PBY0</accession>
<keyword evidence="3" id="KW-1185">Reference proteome</keyword>
<reference evidence="2 3" key="1">
    <citation type="submission" date="2024-07" db="EMBL/GenBank/DDBJ databases">
        <title>Draft sequence of the Neodothiora populina.</title>
        <authorList>
            <person name="Drown D.D."/>
            <person name="Schuette U.S."/>
            <person name="Buechlein A.B."/>
            <person name="Rusch D.R."/>
            <person name="Winton L.W."/>
            <person name="Adams G.A."/>
        </authorList>
    </citation>
    <scope>NUCLEOTIDE SEQUENCE [LARGE SCALE GENOMIC DNA]</scope>
    <source>
        <strain evidence="2 3">CPC 39397</strain>
    </source>
</reference>
<organism evidence="2 3">
    <name type="scientific">Neodothiora populina</name>
    <dbReference type="NCBI Taxonomy" id="2781224"/>
    <lineage>
        <taxon>Eukaryota</taxon>
        <taxon>Fungi</taxon>
        <taxon>Dikarya</taxon>
        <taxon>Ascomycota</taxon>
        <taxon>Pezizomycotina</taxon>
        <taxon>Dothideomycetes</taxon>
        <taxon>Dothideomycetidae</taxon>
        <taxon>Dothideales</taxon>
        <taxon>Dothioraceae</taxon>
        <taxon>Neodothiora</taxon>
    </lineage>
</organism>
<feature type="transmembrane region" description="Helical" evidence="1">
    <location>
        <begin position="12"/>
        <end position="30"/>
    </location>
</feature>
<comment type="caution">
    <text evidence="2">The sequence shown here is derived from an EMBL/GenBank/DDBJ whole genome shotgun (WGS) entry which is preliminary data.</text>
</comment>